<gene>
    <name evidence="1" type="ORF">ISS99_07530</name>
</gene>
<proteinExistence type="predicted"/>
<dbReference type="Pfam" id="PF16277">
    <property type="entry name" value="DUF4926"/>
    <property type="match status" value="1"/>
</dbReference>
<organism evidence="1 2">
    <name type="scientific">Dyella mobilis</name>
    <dbReference type="NCBI Taxonomy" id="1849582"/>
    <lineage>
        <taxon>Bacteria</taxon>
        <taxon>Pseudomonadati</taxon>
        <taxon>Pseudomonadota</taxon>
        <taxon>Gammaproteobacteria</taxon>
        <taxon>Lysobacterales</taxon>
        <taxon>Rhodanobacteraceae</taxon>
        <taxon>Dyella</taxon>
    </lineage>
</organism>
<reference evidence="1" key="1">
    <citation type="submission" date="2020-10" db="EMBL/GenBank/DDBJ databases">
        <title>Phylogeny of dyella-like bacteria.</title>
        <authorList>
            <person name="Fu J."/>
        </authorList>
    </citation>
    <scope>NUCLEOTIDE SEQUENCE</scope>
    <source>
        <strain evidence="1">DHON07</strain>
    </source>
</reference>
<sequence>MKQFDVVRVTAIRGDRFAGGELFDMRLPLVGDVGTILEVYADAYEVECSDVDGSTVWLAAMYPDEIEFAMSK</sequence>
<evidence type="ECO:0000313" key="2">
    <source>
        <dbReference type="Proteomes" id="UP001430193"/>
    </source>
</evidence>
<dbReference type="Proteomes" id="UP001430193">
    <property type="component" value="Unassembled WGS sequence"/>
</dbReference>
<protein>
    <submittedName>
        <fullName evidence="1">DUF4926 domain-containing protein</fullName>
    </submittedName>
</protein>
<dbReference type="InterPro" id="IPR032568">
    <property type="entry name" value="DUF4926"/>
</dbReference>
<accession>A0ABS2KDX1</accession>
<comment type="caution">
    <text evidence="1">The sequence shown here is derived from an EMBL/GenBank/DDBJ whole genome shotgun (WGS) entry which is preliminary data.</text>
</comment>
<keyword evidence="2" id="KW-1185">Reference proteome</keyword>
<evidence type="ECO:0000313" key="1">
    <source>
        <dbReference type="EMBL" id="MBM7129371.1"/>
    </source>
</evidence>
<dbReference type="RefSeq" id="WP_204630976.1">
    <property type="nucleotide sequence ID" value="NZ_BSOC01000004.1"/>
</dbReference>
<name>A0ABS2KDX1_9GAMM</name>
<dbReference type="EMBL" id="JADIKF010000037">
    <property type="protein sequence ID" value="MBM7129371.1"/>
    <property type="molecule type" value="Genomic_DNA"/>
</dbReference>